<protein>
    <submittedName>
        <fullName evidence="3">Uncharacterized protein</fullName>
    </submittedName>
</protein>
<dbReference type="EMBL" id="BOOU01000068">
    <property type="protein sequence ID" value="GII80062.1"/>
    <property type="molecule type" value="Genomic_DNA"/>
</dbReference>
<feature type="region of interest" description="Disordered" evidence="1">
    <location>
        <begin position="242"/>
        <end position="269"/>
    </location>
</feature>
<feature type="transmembrane region" description="Helical" evidence="2">
    <location>
        <begin position="40"/>
        <end position="58"/>
    </location>
</feature>
<reference evidence="3" key="1">
    <citation type="submission" date="2021-01" db="EMBL/GenBank/DDBJ databases">
        <title>Whole genome shotgun sequence of Sphaerisporangium rufum NBRC 109079.</title>
        <authorList>
            <person name="Komaki H."/>
            <person name="Tamura T."/>
        </authorList>
    </citation>
    <scope>NUCLEOTIDE SEQUENCE</scope>
    <source>
        <strain evidence="3">NBRC 109079</strain>
    </source>
</reference>
<gene>
    <name evidence="3" type="ORF">Sru01_50440</name>
</gene>
<comment type="caution">
    <text evidence="3">The sequence shown here is derived from an EMBL/GenBank/DDBJ whole genome shotgun (WGS) entry which is preliminary data.</text>
</comment>
<keyword evidence="2" id="KW-1133">Transmembrane helix</keyword>
<keyword evidence="4" id="KW-1185">Reference proteome</keyword>
<evidence type="ECO:0000313" key="3">
    <source>
        <dbReference type="EMBL" id="GII80062.1"/>
    </source>
</evidence>
<evidence type="ECO:0000256" key="2">
    <source>
        <dbReference type="SAM" id="Phobius"/>
    </source>
</evidence>
<name>A0A919RA16_9ACTN</name>
<proteinExistence type="predicted"/>
<keyword evidence="2" id="KW-0472">Membrane</keyword>
<organism evidence="3 4">
    <name type="scientific">Sphaerisporangium rufum</name>
    <dbReference type="NCBI Taxonomy" id="1381558"/>
    <lineage>
        <taxon>Bacteria</taxon>
        <taxon>Bacillati</taxon>
        <taxon>Actinomycetota</taxon>
        <taxon>Actinomycetes</taxon>
        <taxon>Streptosporangiales</taxon>
        <taxon>Streptosporangiaceae</taxon>
        <taxon>Sphaerisporangium</taxon>
    </lineage>
</organism>
<evidence type="ECO:0000256" key="1">
    <source>
        <dbReference type="SAM" id="MobiDB-lite"/>
    </source>
</evidence>
<feature type="region of interest" description="Disordered" evidence="1">
    <location>
        <begin position="62"/>
        <end position="147"/>
    </location>
</feature>
<feature type="compositionally biased region" description="Gly residues" evidence="1">
    <location>
        <begin position="260"/>
        <end position="269"/>
    </location>
</feature>
<accession>A0A919RA16</accession>
<feature type="compositionally biased region" description="Basic and acidic residues" evidence="1">
    <location>
        <begin position="62"/>
        <end position="71"/>
    </location>
</feature>
<dbReference type="AlphaFoldDB" id="A0A919RA16"/>
<evidence type="ECO:0000313" key="4">
    <source>
        <dbReference type="Proteomes" id="UP000655287"/>
    </source>
</evidence>
<dbReference type="Proteomes" id="UP000655287">
    <property type="component" value="Unassembled WGS sequence"/>
</dbReference>
<sequence>MEDILRRTLEQASIRAPRAPSELSGQVVARSRRRTARIQAAVAALAVVLVAGGVGVAVRGRDAAGTDRPARDPAPASVAPTGAGDRGPTGITDAEEPPVNEVTPPPVSPTATITHSAEPPVNEVTPPPAPGDRNAAGITDAADPPVDQVWPGAVRRLPARLPGVGRVIVKGAIDYQTLLLESWEKFEKAGALYAYDMAGGGVRRIADIHTPKGVYSGGYQVGGGRIVWMTYNGSWTKLWSVSAGGGRPARPDSYRPSASPGGGHARPGR</sequence>
<keyword evidence="2" id="KW-0812">Transmembrane</keyword>